<dbReference type="GeneID" id="8510255"/>
<feature type="coiled-coil region" evidence="3">
    <location>
        <begin position="309"/>
        <end position="336"/>
    </location>
</feature>
<dbReference type="InterPro" id="IPR028133">
    <property type="entry name" value="Dynamitin"/>
</dbReference>
<dbReference type="Pfam" id="PF04912">
    <property type="entry name" value="Dynamitin"/>
    <property type="match status" value="2"/>
</dbReference>
<organism evidence="5 6">
    <name type="scientific">Blastomyces gilchristii (strain SLH14081)</name>
    <name type="common">Blastomyces dermatitidis</name>
    <dbReference type="NCBI Taxonomy" id="559298"/>
    <lineage>
        <taxon>Eukaryota</taxon>
        <taxon>Fungi</taxon>
        <taxon>Dikarya</taxon>
        <taxon>Ascomycota</taxon>
        <taxon>Pezizomycotina</taxon>
        <taxon>Eurotiomycetes</taxon>
        <taxon>Eurotiomycetidae</taxon>
        <taxon>Onygenales</taxon>
        <taxon>Ajellomycetaceae</taxon>
        <taxon>Blastomyces</taxon>
    </lineage>
</organism>
<proteinExistence type="predicted"/>
<sequence length="503" mass="53547">MAFNKKYAGLPDLDLAPDIYETPELTDGSTLATATVRSLSPFQDESTSPEIDRQRLQPDQARLHFLSSRLDTRGVDFSDSIASKRTSYKAMSRRRQRREDGTEILGDVSDEEDESLERKLARLRREAEELKEELATRKAAQRDTQTTTGAGDSAEGDHQHQDDLDNGVLELSRALDSLHTSSRGGAGPMTAEEILSQKLGGSIPPTVHAAKQRNELLHGPQSNIPAGLLSNAAAFDARLTLLEAALGIPNTPIPHSADDSAGPQPILPTLNHLTVQLSTLSSTLTGPSASIPGPQSHQPQPTTVTTPHLEALTTRIRKLTADADALSSARRRATEAARAVIAARIAAATADDPAGATIASATAHTPATTAPMTITDHPAAGAPSLSSLSATETDSAASEQAAKIQALYTTLPTITSLHPLLPSVLERLRSLRAIHAGAARAAEDLDALEDRQAEMKREIEQWREGLAVVEGKVRECEGVMKGNMEVVGPWVKGLEGRLEGLGG</sequence>
<accession>A0A179UHI1</accession>
<dbReference type="EMBL" id="GG657450">
    <property type="protein sequence ID" value="OAT05942.1"/>
    <property type="molecule type" value="Genomic_DNA"/>
</dbReference>
<dbReference type="Proteomes" id="UP000002038">
    <property type="component" value="Unassembled WGS sequence"/>
</dbReference>
<dbReference type="GO" id="GO:0007017">
    <property type="term" value="P:microtubule-based process"/>
    <property type="evidence" value="ECO:0007669"/>
    <property type="project" value="InterPro"/>
</dbReference>
<dbReference type="KEGG" id="bgh:BDBG_02245"/>
<dbReference type="GO" id="GO:0005737">
    <property type="term" value="C:cytoplasm"/>
    <property type="evidence" value="ECO:0007669"/>
    <property type="project" value="UniProtKB-SubCell"/>
</dbReference>
<dbReference type="OrthoDB" id="4977at2759"/>
<evidence type="ECO:0000256" key="3">
    <source>
        <dbReference type="SAM" id="Coils"/>
    </source>
</evidence>
<dbReference type="GO" id="GO:0005869">
    <property type="term" value="C:dynactin complex"/>
    <property type="evidence" value="ECO:0007669"/>
    <property type="project" value="InterPro"/>
</dbReference>
<protein>
    <recommendedName>
        <fullName evidence="7">Dynactin subunit</fullName>
    </recommendedName>
</protein>
<gene>
    <name evidence="5" type="ORF">BDBG_02245</name>
</gene>
<evidence type="ECO:0000313" key="6">
    <source>
        <dbReference type="Proteomes" id="UP000002038"/>
    </source>
</evidence>
<keyword evidence="6" id="KW-1185">Reference proteome</keyword>
<evidence type="ECO:0000256" key="1">
    <source>
        <dbReference type="ARBA" id="ARBA00004496"/>
    </source>
</evidence>
<dbReference type="STRING" id="559298.A0A179UHI1"/>
<evidence type="ECO:0000256" key="4">
    <source>
        <dbReference type="SAM" id="MobiDB-lite"/>
    </source>
</evidence>
<dbReference type="AlphaFoldDB" id="A0A179UHI1"/>
<feature type="coiled-coil region" evidence="3">
    <location>
        <begin position="438"/>
        <end position="465"/>
    </location>
</feature>
<name>A0A179UHI1_BLAGS</name>
<dbReference type="RefSeq" id="XP_002627574.2">
    <property type="nucleotide sequence ID" value="XM_002627528.2"/>
</dbReference>
<reference evidence="6" key="1">
    <citation type="journal article" date="2015" name="PLoS Genet.">
        <title>The dynamic genome and transcriptome of the human fungal pathogen Blastomyces and close relative Emmonsia.</title>
        <authorList>
            <person name="Munoz J.F."/>
            <person name="Gauthier G.M."/>
            <person name="Desjardins C.A."/>
            <person name="Gallo J.E."/>
            <person name="Holder J."/>
            <person name="Sullivan T.D."/>
            <person name="Marty A.J."/>
            <person name="Carmen J.C."/>
            <person name="Chen Z."/>
            <person name="Ding L."/>
            <person name="Gujja S."/>
            <person name="Magrini V."/>
            <person name="Misas E."/>
            <person name="Mitreva M."/>
            <person name="Priest M."/>
            <person name="Saif S."/>
            <person name="Whiston E.A."/>
            <person name="Young S."/>
            <person name="Zeng Q."/>
            <person name="Goldman W.E."/>
            <person name="Mardis E.R."/>
            <person name="Taylor J.W."/>
            <person name="McEwen J.G."/>
            <person name="Clay O.K."/>
            <person name="Klein B.S."/>
            <person name="Cuomo C.A."/>
        </authorList>
    </citation>
    <scope>NUCLEOTIDE SEQUENCE [LARGE SCALE GENOMIC DNA]</scope>
    <source>
        <strain evidence="6">SLH14081</strain>
    </source>
</reference>
<evidence type="ECO:0000313" key="5">
    <source>
        <dbReference type="EMBL" id="OAT05942.1"/>
    </source>
</evidence>
<feature type="region of interest" description="Disordered" evidence="4">
    <location>
        <begin position="283"/>
        <end position="303"/>
    </location>
</feature>
<feature type="compositionally biased region" description="Low complexity" evidence="4">
    <location>
        <begin position="294"/>
        <end position="303"/>
    </location>
</feature>
<feature type="region of interest" description="Disordered" evidence="4">
    <location>
        <begin position="131"/>
        <end position="163"/>
    </location>
</feature>
<keyword evidence="3" id="KW-0175">Coiled coil</keyword>
<comment type="subcellular location">
    <subcellularLocation>
        <location evidence="1">Cytoplasm</location>
    </subcellularLocation>
</comment>
<evidence type="ECO:0000256" key="2">
    <source>
        <dbReference type="ARBA" id="ARBA00022490"/>
    </source>
</evidence>
<dbReference type="PANTHER" id="PTHR15346">
    <property type="entry name" value="DYNACTIN SUBUNIT"/>
    <property type="match status" value="1"/>
</dbReference>
<feature type="region of interest" description="Disordered" evidence="4">
    <location>
        <begin position="84"/>
        <end position="115"/>
    </location>
</feature>
<evidence type="ECO:0008006" key="7">
    <source>
        <dbReference type="Google" id="ProtNLM"/>
    </source>
</evidence>
<dbReference type="VEuPathDB" id="FungiDB:BDBG_02245"/>
<keyword evidence="2" id="KW-0963">Cytoplasm</keyword>